<keyword evidence="1" id="KW-1133">Transmembrane helix</keyword>
<dbReference type="KEGG" id="tvd:SG34_008750"/>
<dbReference type="Proteomes" id="UP000032352">
    <property type="component" value="Chromosome"/>
</dbReference>
<protein>
    <submittedName>
        <fullName evidence="2">Uncharacterized protein</fullName>
    </submittedName>
</protein>
<evidence type="ECO:0000313" key="2">
    <source>
        <dbReference type="EMBL" id="WDE06960.1"/>
    </source>
</evidence>
<proteinExistence type="predicted"/>
<dbReference type="RefSeq" id="WP_044841491.1">
    <property type="nucleotide sequence ID" value="NZ_CP059733.1"/>
</dbReference>
<reference evidence="2 3" key="2">
    <citation type="journal article" date="2022" name="Mar. Drugs">
        <title>Bioassay-Guided Fractionation Leads to the Detection of Cholic Acid Generated by the Rare Thalassomonas sp.</title>
        <authorList>
            <person name="Pheiffer F."/>
            <person name="Schneider Y.K."/>
            <person name="Hansen E.H."/>
            <person name="Andersen J.H."/>
            <person name="Isaksson J."/>
            <person name="Busche T."/>
            <person name="R C."/>
            <person name="Kalinowski J."/>
            <person name="Zyl L.V."/>
            <person name="Trindade M."/>
        </authorList>
    </citation>
    <scope>NUCLEOTIDE SEQUENCE [LARGE SCALE GENOMIC DNA]</scope>
    <source>
        <strain evidence="2 3">XOM25</strain>
    </source>
</reference>
<organism evidence="2 3">
    <name type="scientific">Thalassomonas viridans</name>
    <dbReference type="NCBI Taxonomy" id="137584"/>
    <lineage>
        <taxon>Bacteria</taxon>
        <taxon>Pseudomonadati</taxon>
        <taxon>Pseudomonadota</taxon>
        <taxon>Gammaproteobacteria</taxon>
        <taxon>Alteromonadales</taxon>
        <taxon>Colwelliaceae</taxon>
        <taxon>Thalassomonas</taxon>
    </lineage>
</organism>
<name>A0AAF0CB58_9GAMM</name>
<keyword evidence="3" id="KW-1185">Reference proteome</keyword>
<dbReference type="EMBL" id="CP059733">
    <property type="protein sequence ID" value="WDE06960.1"/>
    <property type="molecule type" value="Genomic_DNA"/>
</dbReference>
<dbReference type="AlphaFoldDB" id="A0AAF0CB58"/>
<evidence type="ECO:0000256" key="1">
    <source>
        <dbReference type="SAM" id="Phobius"/>
    </source>
</evidence>
<gene>
    <name evidence="2" type="ORF">SG34_008750</name>
</gene>
<evidence type="ECO:0000313" key="3">
    <source>
        <dbReference type="Proteomes" id="UP000032352"/>
    </source>
</evidence>
<keyword evidence="1" id="KW-0472">Membrane</keyword>
<reference evidence="2 3" key="1">
    <citation type="journal article" date="2015" name="Genome Announc.">
        <title>Draft Genome Sequences of Marine Isolates of Thalassomonas viridans and Thalassomonas actiniarum.</title>
        <authorList>
            <person name="Olonade I."/>
            <person name="van Zyl L.J."/>
            <person name="Trindade M."/>
        </authorList>
    </citation>
    <scope>NUCLEOTIDE SEQUENCE [LARGE SCALE GENOMIC DNA]</scope>
    <source>
        <strain evidence="2 3">XOM25</strain>
    </source>
</reference>
<accession>A0AAF0CB58</accession>
<sequence>MNLFEFLILTGTLSFLLFAIAIVCFIRISGKHIEHEMKKKGIALPCWDGVMGIRFGMYAIAIVRNSISPMSMVDDASILRFARKKDRYLAMFYVISGAIFLTIISISYFLYGP</sequence>
<keyword evidence="1" id="KW-0812">Transmembrane</keyword>
<feature type="transmembrane region" description="Helical" evidence="1">
    <location>
        <begin position="88"/>
        <end position="111"/>
    </location>
</feature>
<feature type="transmembrane region" description="Helical" evidence="1">
    <location>
        <begin position="6"/>
        <end position="30"/>
    </location>
</feature>